<dbReference type="AlphaFoldDB" id="A0A452T5Q7"/>
<name>A0A452T5Q7_URSMA</name>
<protein>
    <submittedName>
        <fullName evidence="2">Uncharacterized protein</fullName>
    </submittedName>
</protein>
<dbReference type="Ensembl" id="ENSUMAT00000003880.1">
    <property type="protein sequence ID" value="ENSUMAP00000003142.1"/>
    <property type="gene ID" value="ENSUMAG00000002713.1"/>
</dbReference>
<feature type="region of interest" description="Disordered" evidence="1">
    <location>
        <begin position="33"/>
        <end position="108"/>
    </location>
</feature>
<evidence type="ECO:0000313" key="2">
    <source>
        <dbReference type="Ensembl" id="ENSUMAP00000003142"/>
    </source>
</evidence>
<sequence length="108" mass="11533">MIWKMIMITPARLPPGSCPCHHHGGLAYAAARTVPGAEESGKNEKGLRPNSKKESPPKNPPAPPSLSTTPRTGTSSTVTTPLHLLRPQLDLSKFKIPRPSSGRESPGH</sequence>
<feature type="compositionally biased region" description="Low complexity" evidence="1">
    <location>
        <begin position="65"/>
        <end position="81"/>
    </location>
</feature>
<reference evidence="2" key="1">
    <citation type="submission" date="2019-03" db="UniProtKB">
        <authorList>
            <consortium name="Ensembl"/>
        </authorList>
    </citation>
    <scope>IDENTIFICATION</scope>
</reference>
<organism evidence="2">
    <name type="scientific">Ursus maritimus</name>
    <name type="common">Polar bear</name>
    <name type="synonym">Thalarctos maritimus</name>
    <dbReference type="NCBI Taxonomy" id="29073"/>
    <lineage>
        <taxon>Eukaryota</taxon>
        <taxon>Metazoa</taxon>
        <taxon>Chordata</taxon>
        <taxon>Craniata</taxon>
        <taxon>Vertebrata</taxon>
        <taxon>Euteleostomi</taxon>
        <taxon>Mammalia</taxon>
        <taxon>Eutheria</taxon>
        <taxon>Laurasiatheria</taxon>
        <taxon>Carnivora</taxon>
        <taxon>Caniformia</taxon>
        <taxon>Ursidae</taxon>
        <taxon>Ursus</taxon>
    </lineage>
</organism>
<proteinExistence type="predicted"/>
<feature type="compositionally biased region" description="Basic and acidic residues" evidence="1">
    <location>
        <begin position="39"/>
        <end position="56"/>
    </location>
</feature>
<evidence type="ECO:0000256" key="1">
    <source>
        <dbReference type="SAM" id="MobiDB-lite"/>
    </source>
</evidence>
<accession>A0A452T5Q7</accession>